<evidence type="ECO:0000313" key="20">
    <source>
        <dbReference type="EMBL" id="CAG9540324.1"/>
    </source>
</evidence>
<dbReference type="Pfam" id="PF00752">
    <property type="entry name" value="XPG_N"/>
    <property type="match status" value="1"/>
</dbReference>
<keyword evidence="2 15" id="KW-0597">Phosphoprotein</keyword>
<evidence type="ECO:0000256" key="1">
    <source>
        <dbReference type="ARBA" id="ARBA00004173"/>
    </source>
</evidence>
<evidence type="ECO:0000256" key="15">
    <source>
        <dbReference type="HAMAP-Rule" id="MF_03140"/>
    </source>
</evidence>
<dbReference type="SMART" id="SM00279">
    <property type="entry name" value="HhH2"/>
    <property type="match status" value="1"/>
</dbReference>
<evidence type="ECO:0000256" key="3">
    <source>
        <dbReference type="ARBA" id="ARBA00022705"/>
    </source>
</evidence>
<keyword evidence="9 15" id="KW-0269">Exonuclease</keyword>
<dbReference type="AlphaFoldDB" id="A0A8J2QB71"/>
<dbReference type="GO" id="GO:0004523">
    <property type="term" value="F:RNA-DNA hybrid ribonuclease activity"/>
    <property type="evidence" value="ECO:0007669"/>
    <property type="project" value="TreeGrafter"/>
</dbReference>
<name>A0A8J2QB71_9BILA</name>
<dbReference type="CDD" id="cd09867">
    <property type="entry name" value="PIN_FEN1"/>
    <property type="match status" value="1"/>
</dbReference>
<dbReference type="CDD" id="cd09907">
    <property type="entry name" value="H3TH_FEN1-Euk"/>
    <property type="match status" value="1"/>
</dbReference>
<evidence type="ECO:0000256" key="13">
    <source>
        <dbReference type="ARBA" id="ARBA00023242"/>
    </source>
</evidence>
<comment type="subcellular location">
    <subcellularLocation>
        <location evidence="1 15">Mitochondrion</location>
    </subcellularLocation>
    <subcellularLocation>
        <location evidence="15">Nucleus</location>
        <location evidence="15">Nucleolus</location>
    </subcellularLocation>
    <subcellularLocation>
        <location evidence="15">Nucleus</location>
        <location evidence="15">Nucleoplasm</location>
    </subcellularLocation>
    <text evidence="15">Resides mostly in the nucleoli and relocalizes to the nucleoplasm upon DNA damage.</text>
</comment>
<feature type="compositionally biased region" description="Basic and acidic residues" evidence="16">
    <location>
        <begin position="354"/>
        <end position="365"/>
    </location>
</feature>
<dbReference type="FunFam" id="1.10.150.20:FF:000009">
    <property type="entry name" value="Flap endonuclease 1"/>
    <property type="match status" value="1"/>
</dbReference>
<evidence type="ECO:0000256" key="2">
    <source>
        <dbReference type="ARBA" id="ARBA00022553"/>
    </source>
</evidence>
<dbReference type="SUPFAM" id="SSF47807">
    <property type="entry name" value="5' to 3' exonuclease, C-terminal subdomain"/>
    <property type="match status" value="1"/>
</dbReference>
<keyword evidence="5 15" id="KW-0479">Metal-binding</keyword>
<dbReference type="FunFam" id="3.40.50.1010:FF:000003">
    <property type="entry name" value="Flap endonuclease 1"/>
    <property type="match status" value="1"/>
</dbReference>
<accession>A0A8J2QB71</accession>
<evidence type="ECO:0000313" key="21">
    <source>
        <dbReference type="Proteomes" id="UP000746747"/>
    </source>
</evidence>
<dbReference type="Pfam" id="PF00867">
    <property type="entry name" value="XPG_I"/>
    <property type="match status" value="1"/>
</dbReference>
<dbReference type="GO" id="GO:0030145">
    <property type="term" value="F:manganese ion binding"/>
    <property type="evidence" value="ECO:0007669"/>
    <property type="project" value="TreeGrafter"/>
</dbReference>
<dbReference type="PANTHER" id="PTHR11081">
    <property type="entry name" value="FLAP ENDONUCLEASE FAMILY MEMBER"/>
    <property type="match status" value="1"/>
</dbReference>
<gene>
    <name evidence="20" type="ORF">CJOHNSTONI_LOCUS9850</name>
</gene>
<dbReference type="SUPFAM" id="SSF88723">
    <property type="entry name" value="PIN domain-like"/>
    <property type="match status" value="1"/>
</dbReference>
<evidence type="ECO:0000256" key="9">
    <source>
        <dbReference type="ARBA" id="ARBA00022839"/>
    </source>
</evidence>
<dbReference type="PROSITE" id="PS00841">
    <property type="entry name" value="XPG_1"/>
    <property type="match status" value="1"/>
</dbReference>
<keyword evidence="10 15" id="KW-0460">Magnesium</keyword>
<sequence>MGIKDLSKVIGDHSPAGIRLKEFKGYFGRKVAVDASMCLYQFLIAVRQDGSQLQTESGETTSHLLGMFYRTIRMIDNGIKPVYIFDGKPPKMKTSELEKRTERRTEAEKQRNDALELGDEASVNKFERRLVKVTKEQNEEAKRLVTLMGIPILDAPCEAEAQCAALTKTGKVFATVSEDVDALTFGSPVLLRQMLASEAKKLPVKEMNLSQVLKDFEMNMEQFVDLCILLGCDYVPTIRGIGPKKAFELIKKHECIENVLETIDQTKYPIPKNWQYKEARRLFLEPDVMNCENLELVWKEPDVEGIVQFLCGEKSFNEDRVRSSLTRMQKGRQAAQQARIDSFFSVSKVVTSETTKRKNEEEKNNLKKRGPSLGKKTKK</sequence>
<dbReference type="OrthoDB" id="1937206at2759"/>
<dbReference type="InterPro" id="IPR036279">
    <property type="entry name" value="5-3_exonuclease_C_sf"/>
</dbReference>
<evidence type="ECO:0000256" key="16">
    <source>
        <dbReference type="SAM" id="MobiDB-lite"/>
    </source>
</evidence>
<dbReference type="InterPro" id="IPR002421">
    <property type="entry name" value="5-3_exonuclease"/>
</dbReference>
<keyword evidence="8 15" id="KW-0378">Hydrolase</keyword>
<dbReference type="EC" id="3.1.-.-" evidence="15"/>
<comment type="similarity">
    <text evidence="14 15">Belongs to the XPG/RAD2 endonuclease family. FEN1 subfamily.</text>
</comment>
<dbReference type="PANTHER" id="PTHR11081:SF9">
    <property type="entry name" value="FLAP ENDONUCLEASE 1"/>
    <property type="match status" value="1"/>
</dbReference>
<dbReference type="GO" id="GO:0003677">
    <property type="term" value="F:DNA binding"/>
    <property type="evidence" value="ECO:0007669"/>
    <property type="project" value="UniProtKB-UniRule"/>
</dbReference>
<feature type="domain" description="XPG-I" evidence="18">
    <location>
        <begin position="146"/>
        <end position="218"/>
    </location>
</feature>
<dbReference type="Proteomes" id="UP000746747">
    <property type="component" value="Unassembled WGS sequence"/>
</dbReference>
<keyword evidence="12 15" id="KW-0234">DNA repair</keyword>
<dbReference type="SMART" id="SM00485">
    <property type="entry name" value="XPGN"/>
    <property type="match status" value="1"/>
</dbReference>
<dbReference type="InterPro" id="IPR023426">
    <property type="entry name" value="Flap_endonuc"/>
</dbReference>
<dbReference type="GO" id="GO:0006284">
    <property type="term" value="P:base-excision repair"/>
    <property type="evidence" value="ECO:0007669"/>
    <property type="project" value="UniProtKB-UniRule"/>
</dbReference>
<evidence type="ECO:0000256" key="7">
    <source>
        <dbReference type="ARBA" id="ARBA00022763"/>
    </source>
</evidence>
<dbReference type="GO" id="GO:0043137">
    <property type="term" value="P:DNA replication, removal of RNA primer"/>
    <property type="evidence" value="ECO:0007669"/>
    <property type="project" value="UniProtKB-UniRule"/>
</dbReference>
<dbReference type="GO" id="GO:0005654">
    <property type="term" value="C:nucleoplasm"/>
    <property type="evidence" value="ECO:0007669"/>
    <property type="project" value="UniProtKB-SubCell"/>
</dbReference>
<keyword evidence="4 15" id="KW-0540">Nuclease</keyword>
<dbReference type="Gene3D" id="1.10.150.20">
    <property type="entry name" value="5' to 3' exonuclease, C-terminal subdomain"/>
    <property type="match status" value="1"/>
</dbReference>
<feature type="domain" description="XPG N-terminal" evidence="19">
    <location>
        <begin position="1"/>
        <end position="107"/>
    </location>
</feature>
<evidence type="ECO:0000256" key="8">
    <source>
        <dbReference type="ARBA" id="ARBA00022801"/>
    </source>
</evidence>
<dbReference type="GO" id="GO:0017108">
    <property type="term" value="F:5'-flap endonuclease activity"/>
    <property type="evidence" value="ECO:0007669"/>
    <property type="project" value="UniProtKB-UniRule"/>
</dbReference>
<keyword evidence="7 15" id="KW-0227">DNA damage</keyword>
<comment type="cofactor">
    <cofactor evidence="15">
        <name>Mg(2+)</name>
        <dbReference type="ChEBI" id="CHEBI:18420"/>
    </cofactor>
    <text evidence="15">Binds 2 magnesium ions per subunit. They probably participate in the reaction catalyzed by the enzyme. May bind an additional third magnesium ion after substrate binding.</text>
</comment>
<dbReference type="InterPro" id="IPR006086">
    <property type="entry name" value="XPG-I_dom"/>
</dbReference>
<dbReference type="GO" id="GO:0005739">
    <property type="term" value="C:mitochondrion"/>
    <property type="evidence" value="ECO:0007669"/>
    <property type="project" value="UniProtKB-SubCell"/>
</dbReference>
<evidence type="ECO:0000256" key="10">
    <source>
        <dbReference type="ARBA" id="ARBA00022842"/>
    </source>
</evidence>
<comment type="caution">
    <text evidence="20">The sequence shown here is derived from an EMBL/GenBank/DDBJ whole genome shotgun (WGS) entry which is preliminary data.</text>
</comment>
<dbReference type="InterPro" id="IPR029060">
    <property type="entry name" value="PIN-like_dom_sf"/>
</dbReference>
<keyword evidence="13 15" id="KW-0539">Nucleus</keyword>
<evidence type="ECO:0000256" key="12">
    <source>
        <dbReference type="ARBA" id="ARBA00023204"/>
    </source>
</evidence>
<evidence type="ECO:0000259" key="19">
    <source>
        <dbReference type="SMART" id="SM00485"/>
    </source>
</evidence>
<evidence type="ECO:0000256" key="11">
    <source>
        <dbReference type="ARBA" id="ARBA00023128"/>
    </source>
</evidence>
<dbReference type="InterPro" id="IPR006085">
    <property type="entry name" value="XPG_DNA_repair_N"/>
</dbReference>
<keyword evidence="11 15" id="KW-0496">Mitochondrion</keyword>
<dbReference type="InterPro" id="IPR019974">
    <property type="entry name" value="XPG_CS"/>
</dbReference>
<feature type="compositionally biased region" description="Basic residues" evidence="16">
    <location>
        <begin position="366"/>
        <end position="379"/>
    </location>
</feature>
<proteinExistence type="inferred from homology"/>
<dbReference type="InterPro" id="IPR006084">
    <property type="entry name" value="XPG/Rad2"/>
</dbReference>
<dbReference type="PRINTS" id="PR00853">
    <property type="entry name" value="XPGRADSUPER"/>
</dbReference>
<feature type="domain" description="5'-3' exonuclease" evidence="17">
    <location>
        <begin position="29"/>
        <end position="297"/>
    </location>
</feature>
<dbReference type="HAMAP" id="MF_00614">
    <property type="entry name" value="Fen"/>
    <property type="match status" value="1"/>
</dbReference>
<keyword evidence="6 15" id="KW-0255">Endonuclease</keyword>
<dbReference type="SMART" id="SM00475">
    <property type="entry name" value="53EXOc"/>
    <property type="match status" value="1"/>
</dbReference>
<evidence type="ECO:0000259" key="18">
    <source>
        <dbReference type="SMART" id="SM00484"/>
    </source>
</evidence>
<dbReference type="GO" id="GO:0005730">
    <property type="term" value="C:nucleolus"/>
    <property type="evidence" value="ECO:0007669"/>
    <property type="project" value="UniProtKB-SubCell"/>
</dbReference>
<dbReference type="GO" id="GO:0008409">
    <property type="term" value="F:5'-3' exonuclease activity"/>
    <property type="evidence" value="ECO:0007669"/>
    <property type="project" value="UniProtKB-UniRule"/>
</dbReference>
<evidence type="ECO:0000256" key="14">
    <source>
        <dbReference type="ARBA" id="ARBA00034726"/>
    </source>
</evidence>
<comment type="function">
    <text evidence="15">Structure-specific nuclease with 5'-flap endonuclease and 5'-3' exonuclease activities involved in DNA replication and repair. During DNA replication, cleaves the 5'-overhanging flap structure that is generated by displacement synthesis when DNA polymerase encounters the 5'-end of a downstream Okazaki fragment. It enters the flap from the 5'-end and then tracks to cleave the flap base, leaving a nick for ligation. Also involved in the long patch base excision repair (LP-BER) pathway, by cleaving within the apurinic/apyrimidinic (AP) site-terminated flap. Acts as a genome stabilization factor that prevents flaps from equilibrating into structures that lead to duplications and deletions. Also possesses 5'-3' exonuclease activity on nicked or gapped double-stranded DNA, and exhibits RNase H activity. Also involved in replication and repair of rDNA and in repairing mitochondrial DNA.</text>
</comment>
<feature type="region of interest" description="Disordered" evidence="16">
    <location>
        <begin position="350"/>
        <end position="379"/>
    </location>
</feature>
<evidence type="ECO:0000256" key="4">
    <source>
        <dbReference type="ARBA" id="ARBA00022722"/>
    </source>
</evidence>
<dbReference type="SMART" id="SM00484">
    <property type="entry name" value="XPGI"/>
    <property type="match status" value="1"/>
</dbReference>
<dbReference type="GO" id="GO:0000287">
    <property type="term" value="F:magnesium ion binding"/>
    <property type="evidence" value="ECO:0007669"/>
    <property type="project" value="UniProtKB-UniRule"/>
</dbReference>
<keyword evidence="3 15" id="KW-0235">DNA replication</keyword>
<evidence type="ECO:0000256" key="6">
    <source>
        <dbReference type="ARBA" id="ARBA00022759"/>
    </source>
</evidence>
<dbReference type="Gene3D" id="3.40.50.1010">
    <property type="entry name" value="5'-nuclease"/>
    <property type="match status" value="1"/>
</dbReference>
<evidence type="ECO:0000256" key="5">
    <source>
        <dbReference type="ARBA" id="ARBA00022723"/>
    </source>
</evidence>
<protein>
    <recommendedName>
        <fullName evidence="15">Flap endonuclease 1</fullName>
        <shortName evidence="15">FEN-1</shortName>
        <ecNumber evidence="15">3.1.-.-</ecNumber>
    </recommendedName>
    <alternativeName>
        <fullName evidence="15">Flap structure-specific endonuclease 1</fullName>
    </alternativeName>
</protein>
<evidence type="ECO:0000259" key="17">
    <source>
        <dbReference type="SMART" id="SM00475"/>
    </source>
</evidence>
<dbReference type="InterPro" id="IPR008918">
    <property type="entry name" value="HhH2"/>
</dbReference>
<organism evidence="20 21">
    <name type="scientific">Cercopithifilaria johnstoni</name>
    <dbReference type="NCBI Taxonomy" id="2874296"/>
    <lineage>
        <taxon>Eukaryota</taxon>
        <taxon>Metazoa</taxon>
        <taxon>Ecdysozoa</taxon>
        <taxon>Nematoda</taxon>
        <taxon>Chromadorea</taxon>
        <taxon>Rhabditida</taxon>
        <taxon>Spirurina</taxon>
        <taxon>Spiruromorpha</taxon>
        <taxon>Filarioidea</taxon>
        <taxon>Onchocercidae</taxon>
        <taxon>Cercopithifilaria</taxon>
    </lineage>
</organism>
<keyword evidence="21" id="KW-1185">Reference proteome</keyword>
<dbReference type="EMBL" id="CAKAEH010001936">
    <property type="protein sequence ID" value="CAG9540324.1"/>
    <property type="molecule type" value="Genomic_DNA"/>
</dbReference>
<reference evidence="20" key="1">
    <citation type="submission" date="2021-09" db="EMBL/GenBank/DDBJ databases">
        <authorList>
            <consortium name="Pathogen Informatics"/>
        </authorList>
    </citation>
    <scope>NUCLEOTIDE SEQUENCE</scope>
</reference>